<reference evidence="2 3" key="1">
    <citation type="journal article" date="2017" name="Genome Biol. Evol.">
        <title>Phytophthora megakarya and P. palmivora, closely related causal agents of cacao black pod rot, underwent increases in genome sizes and gene numbers by different mechanisms.</title>
        <authorList>
            <person name="Ali S.S."/>
            <person name="Shao J."/>
            <person name="Lary D.J."/>
            <person name="Kronmiller B."/>
            <person name="Shen D."/>
            <person name="Strem M.D."/>
            <person name="Amoako-Attah I."/>
            <person name="Akrofi A.Y."/>
            <person name="Begoude B.A."/>
            <person name="Ten Hoopen G.M."/>
            <person name="Coulibaly K."/>
            <person name="Kebe B.I."/>
            <person name="Melnick R.L."/>
            <person name="Guiltinan M.J."/>
            <person name="Tyler B.M."/>
            <person name="Meinhardt L.W."/>
            <person name="Bailey B.A."/>
        </authorList>
    </citation>
    <scope>NUCLEOTIDE SEQUENCE [LARGE SCALE GENOMIC DNA]</scope>
    <source>
        <strain evidence="3">sbr112.9</strain>
    </source>
</reference>
<feature type="compositionally biased region" description="Acidic residues" evidence="1">
    <location>
        <begin position="20"/>
        <end position="51"/>
    </location>
</feature>
<comment type="caution">
    <text evidence="2">The sequence shown here is derived from an EMBL/GenBank/DDBJ whole genome shotgun (WGS) entry which is preliminary data.</text>
</comment>
<protein>
    <submittedName>
        <fullName evidence="2">Uncharacterized protein</fullName>
    </submittedName>
</protein>
<evidence type="ECO:0000313" key="3">
    <source>
        <dbReference type="Proteomes" id="UP000237271"/>
    </source>
</evidence>
<evidence type="ECO:0000313" key="2">
    <source>
        <dbReference type="EMBL" id="POM64492.1"/>
    </source>
</evidence>
<dbReference type="EMBL" id="NCKW01011093">
    <property type="protein sequence ID" value="POM64492.1"/>
    <property type="molecule type" value="Genomic_DNA"/>
</dbReference>
<organism evidence="2 3">
    <name type="scientific">Phytophthora palmivora</name>
    <dbReference type="NCBI Taxonomy" id="4796"/>
    <lineage>
        <taxon>Eukaryota</taxon>
        <taxon>Sar</taxon>
        <taxon>Stramenopiles</taxon>
        <taxon>Oomycota</taxon>
        <taxon>Peronosporomycetes</taxon>
        <taxon>Peronosporales</taxon>
        <taxon>Peronosporaceae</taxon>
        <taxon>Phytophthora</taxon>
    </lineage>
</organism>
<feature type="region of interest" description="Disordered" evidence="1">
    <location>
        <begin position="1"/>
        <end position="62"/>
    </location>
</feature>
<dbReference type="AlphaFoldDB" id="A0A2P4XG23"/>
<evidence type="ECO:0000256" key="1">
    <source>
        <dbReference type="SAM" id="MobiDB-lite"/>
    </source>
</evidence>
<dbReference type="Proteomes" id="UP000237271">
    <property type="component" value="Unassembled WGS sequence"/>
</dbReference>
<gene>
    <name evidence="2" type="ORF">PHPALM_19971</name>
</gene>
<keyword evidence="3" id="KW-1185">Reference proteome</keyword>
<name>A0A2P4XG23_9STRA</name>
<accession>A0A2P4XG23</accession>
<sequence>MAVMMKAVPKKAQQKKASCESEEEDQLHEFEELSEDLELAGELEQTDEESSGETTMRAPGKYAHTTHVQLDWMIPWMVKPSNQYMQNYAMKNDPADIRHSSK</sequence>
<proteinExistence type="predicted"/>